<sequence length="526" mass="59515">MSVDTKIRLRSDFDVRATEYVTQALKNPLQPKKCAGAIVFALGNLNSHDNLTDEFWSTLYGFLMIKRSDKQLQSLFEHLTKCSCKPDSYGFHATYVATKHVHGPGCLSAHRPYQEAEQLIYHAFQAINQNLDPELLNIKEVTKGISKTWPHKIGNLMPNGADDLVHNIVQWHNILPWTHTSTMTRTVLNVTKICGSVIFDSLIKYDATNILVLDPTRRGCDRLLQVLEANGRLAPYDRQLFDTVMTDFLDYLTEISAQLPISGLIFNGGETKAIQLCSIILYLIPSLTLACTDPIEALSFPMVSGWIAHFAGLLYQTAKLHLPGRPSFPVNPDIVDKNENRPPPREKPPPEHAISLAIMVSRLYYPCSAPSCQLTFSHVANEYKKCAKCAAVAYCSKACQVKDWKDEWYPHKRVCPLVCQIIEARGGWKAPPKEISEDWDGSMDGIKLKHDMIMCELEELLPKMREDGRLSEDDFEFLNGWAQRMYSTKVDGKDNEKGVWHPGYADYDTVIRRFLNIPGLGCPQRE</sequence>
<feature type="compositionally biased region" description="Basic and acidic residues" evidence="5">
    <location>
        <begin position="334"/>
        <end position="350"/>
    </location>
</feature>
<dbReference type="EMBL" id="NHTK01000607">
    <property type="protein sequence ID" value="PPR06589.1"/>
    <property type="molecule type" value="Genomic_DNA"/>
</dbReference>
<dbReference type="InterPro" id="IPR002893">
    <property type="entry name" value="Znf_MYND"/>
</dbReference>
<dbReference type="SUPFAM" id="SSF144232">
    <property type="entry name" value="HIT/MYND zinc finger-like"/>
    <property type="match status" value="1"/>
</dbReference>
<gene>
    <name evidence="7" type="ORF">CVT24_001770</name>
</gene>
<dbReference type="GO" id="GO:0008270">
    <property type="term" value="F:zinc ion binding"/>
    <property type="evidence" value="ECO:0007669"/>
    <property type="project" value="UniProtKB-KW"/>
</dbReference>
<comment type="caution">
    <text evidence="7">The sequence shown here is derived from an EMBL/GenBank/DDBJ whole genome shotgun (WGS) entry which is preliminary data.</text>
</comment>
<protein>
    <recommendedName>
        <fullName evidence="6">MYND-type domain-containing protein</fullName>
    </recommendedName>
</protein>
<dbReference type="OrthoDB" id="2998255at2759"/>
<feature type="domain" description="MYND-type" evidence="6">
    <location>
        <begin position="372"/>
        <end position="415"/>
    </location>
</feature>
<keyword evidence="2 4" id="KW-0863">Zinc-finger</keyword>
<feature type="region of interest" description="Disordered" evidence="5">
    <location>
        <begin position="331"/>
        <end position="351"/>
    </location>
</feature>
<keyword evidence="3" id="KW-0862">Zinc</keyword>
<evidence type="ECO:0000313" key="8">
    <source>
        <dbReference type="Proteomes" id="UP000284842"/>
    </source>
</evidence>
<dbReference type="Proteomes" id="UP000284842">
    <property type="component" value="Unassembled WGS sequence"/>
</dbReference>
<dbReference type="Gene3D" id="6.10.140.2220">
    <property type="match status" value="1"/>
</dbReference>
<organism evidence="7 8">
    <name type="scientific">Panaeolus cyanescens</name>
    <dbReference type="NCBI Taxonomy" id="181874"/>
    <lineage>
        <taxon>Eukaryota</taxon>
        <taxon>Fungi</taxon>
        <taxon>Dikarya</taxon>
        <taxon>Basidiomycota</taxon>
        <taxon>Agaricomycotina</taxon>
        <taxon>Agaricomycetes</taxon>
        <taxon>Agaricomycetidae</taxon>
        <taxon>Agaricales</taxon>
        <taxon>Agaricineae</taxon>
        <taxon>Galeropsidaceae</taxon>
        <taxon>Panaeolus</taxon>
    </lineage>
</organism>
<name>A0A409YUE8_9AGAR</name>
<proteinExistence type="predicted"/>
<evidence type="ECO:0000256" key="5">
    <source>
        <dbReference type="SAM" id="MobiDB-lite"/>
    </source>
</evidence>
<evidence type="ECO:0000256" key="3">
    <source>
        <dbReference type="ARBA" id="ARBA00022833"/>
    </source>
</evidence>
<evidence type="ECO:0000259" key="6">
    <source>
        <dbReference type="PROSITE" id="PS50865"/>
    </source>
</evidence>
<keyword evidence="8" id="KW-1185">Reference proteome</keyword>
<evidence type="ECO:0000256" key="4">
    <source>
        <dbReference type="PROSITE-ProRule" id="PRU00134"/>
    </source>
</evidence>
<dbReference type="InParanoid" id="A0A409YUE8"/>
<reference evidence="7 8" key="1">
    <citation type="journal article" date="2018" name="Evol. Lett.">
        <title>Horizontal gene cluster transfer increased hallucinogenic mushroom diversity.</title>
        <authorList>
            <person name="Reynolds H.T."/>
            <person name="Vijayakumar V."/>
            <person name="Gluck-Thaler E."/>
            <person name="Korotkin H.B."/>
            <person name="Matheny P.B."/>
            <person name="Slot J.C."/>
        </authorList>
    </citation>
    <scope>NUCLEOTIDE SEQUENCE [LARGE SCALE GENOMIC DNA]</scope>
    <source>
        <strain evidence="7 8">2629</strain>
    </source>
</reference>
<evidence type="ECO:0000256" key="2">
    <source>
        <dbReference type="ARBA" id="ARBA00022771"/>
    </source>
</evidence>
<dbReference type="Pfam" id="PF01753">
    <property type="entry name" value="zf-MYND"/>
    <property type="match status" value="1"/>
</dbReference>
<dbReference type="AlphaFoldDB" id="A0A409YUE8"/>
<accession>A0A409YUE8</accession>
<evidence type="ECO:0000256" key="1">
    <source>
        <dbReference type="ARBA" id="ARBA00022723"/>
    </source>
</evidence>
<keyword evidence="1" id="KW-0479">Metal-binding</keyword>
<evidence type="ECO:0000313" key="7">
    <source>
        <dbReference type="EMBL" id="PPR06589.1"/>
    </source>
</evidence>
<dbReference type="PROSITE" id="PS50865">
    <property type="entry name" value="ZF_MYND_2"/>
    <property type="match status" value="1"/>
</dbReference>